<dbReference type="InterPro" id="IPR002931">
    <property type="entry name" value="Transglutaminase-like"/>
</dbReference>
<dbReference type="OrthoDB" id="148799at2"/>
<dbReference type="SUPFAM" id="SSF54001">
    <property type="entry name" value="Cysteine proteinases"/>
    <property type="match status" value="1"/>
</dbReference>
<dbReference type="Proteomes" id="UP000315395">
    <property type="component" value="Chromosome"/>
</dbReference>
<evidence type="ECO:0000259" key="1">
    <source>
        <dbReference type="Pfam" id="PF01841"/>
    </source>
</evidence>
<sequence>MNTHQKAAFRADQHTAYSDPGPWGHLLAAIDPDVESVSAAARNVIVHYREAMADLPTHTREDIHGRWLVRILARDQARHGVGLAEHRELTQRVQGCCRDHTLLACAVLRHQGVAARGRVGFARYLNPDFCHDHVVVEARLPDAGGRWVRFDPELTGPHGSLETPTDMPVGPESPFPTAAEVWRGWRAGDLDAQVFGVSPDSPVRGPWFIQNYVLRDVAHRHRDELLLWDFWGEMATPDGPLPAELVALTDRVAALTVGADAGDPAAEAELTALYTSRLRPGPMVLRLDPFAPQAPPVREALDPTPD</sequence>
<dbReference type="InterPro" id="IPR038765">
    <property type="entry name" value="Papain-like_cys_pep_sf"/>
</dbReference>
<gene>
    <name evidence="2" type="ORF">FNH13_06445</name>
</gene>
<dbReference type="KEGG" id="orz:FNH13_06445"/>
<accession>A0A516G973</accession>
<keyword evidence="3" id="KW-1185">Reference proteome</keyword>
<dbReference type="AlphaFoldDB" id="A0A516G973"/>
<dbReference type="EMBL" id="CP041616">
    <property type="protein sequence ID" value="QDO88032.1"/>
    <property type="molecule type" value="Genomic_DNA"/>
</dbReference>
<evidence type="ECO:0000313" key="3">
    <source>
        <dbReference type="Proteomes" id="UP000315395"/>
    </source>
</evidence>
<reference evidence="2 3" key="1">
    <citation type="submission" date="2019-07" db="EMBL/GenBank/DDBJ databases">
        <title>complete genome sequencing of Ornithinimicrobium sp. H23M54.</title>
        <authorList>
            <person name="Bae J.-W."/>
            <person name="Lee S.-Y."/>
        </authorList>
    </citation>
    <scope>NUCLEOTIDE SEQUENCE [LARGE SCALE GENOMIC DNA]</scope>
    <source>
        <strain evidence="2 3">H23M54</strain>
    </source>
</reference>
<evidence type="ECO:0000313" key="2">
    <source>
        <dbReference type="EMBL" id="QDO88032.1"/>
    </source>
</evidence>
<proteinExistence type="predicted"/>
<feature type="domain" description="Transglutaminase-like" evidence="1">
    <location>
        <begin position="88"/>
        <end position="152"/>
    </location>
</feature>
<dbReference type="RefSeq" id="WP_143782707.1">
    <property type="nucleotide sequence ID" value="NZ_CP041616.1"/>
</dbReference>
<name>A0A516G973_9MICO</name>
<protein>
    <submittedName>
        <fullName evidence="2">Transglutaminase domain-containing protein</fullName>
    </submittedName>
</protein>
<dbReference type="Pfam" id="PF01841">
    <property type="entry name" value="Transglut_core"/>
    <property type="match status" value="1"/>
</dbReference>
<organism evidence="2 3">
    <name type="scientific">Ornithinimicrobium ciconiae</name>
    <dbReference type="NCBI Taxonomy" id="2594265"/>
    <lineage>
        <taxon>Bacteria</taxon>
        <taxon>Bacillati</taxon>
        <taxon>Actinomycetota</taxon>
        <taxon>Actinomycetes</taxon>
        <taxon>Micrococcales</taxon>
        <taxon>Ornithinimicrobiaceae</taxon>
        <taxon>Ornithinimicrobium</taxon>
    </lineage>
</organism>
<dbReference type="Gene3D" id="3.10.620.30">
    <property type="match status" value="1"/>
</dbReference>